<sequence length="113" mass="12921">PQSCGGKLCSDLLRRGGEVPEFVKNQVKRLHYGPDELVKLRVSARGEERIPFVVDKKGSKLSWYFVCASGDIDFSIVFQDREVIFPLILNVFINFFASLAYIYITRINCNKTE</sequence>
<dbReference type="WBParaSite" id="PgR039_g062_t02">
    <property type="protein sequence ID" value="PgR039_g062_t02"/>
    <property type="gene ID" value="PgR039_g062"/>
</dbReference>
<dbReference type="Proteomes" id="UP000887569">
    <property type="component" value="Unplaced"/>
</dbReference>
<evidence type="ECO:0000313" key="3">
    <source>
        <dbReference type="WBParaSite" id="PgR039_g062_t02"/>
    </source>
</evidence>
<keyword evidence="2" id="KW-1185">Reference proteome</keyword>
<dbReference type="InterPro" id="IPR036598">
    <property type="entry name" value="GOLD_dom_sf"/>
</dbReference>
<dbReference type="SUPFAM" id="SSF101576">
    <property type="entry name" value="Supernatant protein factor (SPF), C-terminal domain"/>
    <property type="match status" value="1"/>
</dbReference>
<proteinExistence type="predicted"/>
<feature type="transmembrane region" description="Helical" evidence="1">
    <location>
        <begin position="83"/>
        <end position="104"/>
    </location>
</feature>
<keyword evidence="1" id="KW-0472">Membrane</keyword>
<name>A0A915BH89_PARUN</name>
<accession>A0A915BH89</accession>
<dbReference type="Gene3D" id="2.60.120.680">
    <property type="entry name" value="GOLD domain"/>
    <property type="match status" value="1"/>
</dbReference>
<keyword evidence="1" id="KW-1133">Transmembrane helix</keyword>
<evidence type="ECO:0000313" key="2">
    <source>
        <dbReference type="Proteomes" id="UP000887569"/>
    </source>
</evidence>
<dbReference type="Gene3D" id="3.40.525.10">
    <property type="entry name" value="CRAL-TRIO lipid binding domain"/>
    <property type="match status" value="1"/>
</dbReference>
<evidence type="ECO:0000256" key="1">
    <source>
        <dbReference type="SAM" id="Phobius"/>
    </source>
</evidence>
<keyword evidence="1" id="KW-0812">Transmembrane</keyword>
<protein>
    <submittedName>
        <fullName evidence="3">GOLD domain-containing protein</fullName>
    </submittedName>
</protein>
<reference evidence="3" key="1">
    <citation type="submission" date="2022-11" db="UniProtKB">
        <authorList>
            <consortium name="WormBaseParasite"/>
        </authorList>
    </citation>
    <scope>IDENTIFICATION</scope>
</reference>
<dbReference type="InterPro" id="IPR036865">
    <property type="entry name" value="CRAL-TRIO_dom_sf"/>
</dbReference>
<organism evidence="2 3">
    <name type="scientific">Parascaris univalens</name>
    <name type="common">Nematode worm</name>
    <dbReference type="NCBI Taxonomy" id="6257"/>
    <lineage>
        <taxon>Eukaryota</taxon>
        <taxon>Metazoa</taxon>
        <taxon>Ecdysozoa</taxon>
        <taxon>Nematoda</taxon>
        <taxon>Chromadorea</taxon>
        <taxon>Rhabditida</taxon>
        <taxon>Spirurina</taxon>
        <taxon>Ascaridomorpha</taxon>
        <taxon>Ascaridoidea</taxon>
        <taxon>Ascarididae</taxon>
        <taxon>Parascaris</taxon>
    </lineage>
</organism>
<dbReference type="AlphaFoldDB" id="A0A915BH89"/>